<gene>
    <name evidence="1" type="ORF">AXE80_02955</name>
</gene>
<evidence type="ECO:0000313" key="1">
    <source>
        <dbReference type="EMBL" id="ANW95308.1"/>
    </source>
</evidence>
<evidence type="ECO:0000313" key="2">
    <source>
        <dbReference type="Proteomes" id="UP000092967"/>
    </source>
</evidence>
<dbReference type="KEGG" id="wfu:AXE80_02955"/>
<proteinExistence type="predicted"/>
<organism evidence="1 2">
    <name type="scientific">Wenyingzhuangia fucanilytica</name>
    <dbReference type="NCBI Taxonomy" id="1790137"/>
    <lineage>
        <taxon>Bacteria</taxon>
        <taxon>Pseudomonadati</taxon>
        <taxon>Bacteroidota</taxon>
        <taxon>Flavobacteriia</taxon>
        <taxon>Flavobacteriales</taxon>
        <taxon>Flavobacteriaceae</taxon>
        <taxon>Wenyingzhuangia</taxon>
    </lineage>
</organism>
<dbReference type="EMBL" id="CP014224">
    <property type="protein sequence ID" value="ANW95308.1"/>
    <property type="molecule type" value="Genomic_DNA"/>
</dbReference>
<dbReference type="Proteomes" id="UP000092967">
    <property type="component" value="Chromosome"/>
</dbReference>
<keyword evidence="2" id="KW-1185">Reference proteome</keyword>
<dbReference type="AlphaFoldDB" id="A0A1B1Y3J1"/>
<accession>A0A1B1Y3J1</accession>
<dbReference type="STRING" id="1790137.AXE80_02955"/>
<sequence length="578" mass="63717">MITKMKNLRYLIIVFTLIFVYSYDDESDALPPSFQDATWVTNVRPSDDYVIVKGEDISFRDLSQGALTHQFIIEEGNHFLYSGYKNNDSLPLFINKNLGTVSIDKDAHVLFLNQGINKVTLRNTFKDSISYKGAVVIPAFKENDVWVIEKTWEIDVFGDLLPAFKVLDKNGDEIINVTATDEVSRKDEDTWPVINVEAGDALTYIDLTTEDRPTGRNWSLTRAKTSTTTDSIVSAGYFSLGTFTAGTFTSSRGGDFPVGRGSKIIPLKINVVPSSQPFVYNADGGMLESPDEVITFGVTGELVPFTGEESSFTVNVKNADNGFDKDIAVTSAKINADDATKIDLKLAEPIYNSDVVTVSYAGSGIKSVDTRDLLAFGPIEVSMDEGFNLFVPALESYASIEDGSSNVWGAYCNGCWVGKPTNSHDGDGNATENFYFTRGMATADNYQVSDGDASMRYISPSTGITGGRTIQFTKFKNLDLPAGRYKMRMDVFMVAGNTMSGINMWFKGPNVNAFWDLSPGTVARDEFVTVENVIDFSVSPTSDRFDIQVRDIDNPNGLSSTQEFYFDNLVILPIELRP</sequence>
<name>A0A1B1Y3J1_9FLAO</name>
<reference evidence="1 2" key="1">
    <citation type="submission" date="2016-02" db="EMBL/GenBank/DDBJ databases">
        <authorList>
            <person name="Wen L."/>
            <person name="He K."/>
            <person name="Yang H."/>
        </authorList>
    </citation>
    <scope>NUCLEOTIDE SEQUENCE [LARGE SCALE GENOMIC DNA]</scope>
    <source>
        <strain evidence="1 2">CZ1127</strain>
    </source>
</reference>
<protein>
    <submittedName>
        <fullName evidence="1">Uncharacterized protein</fullName>
    </submittedName>
</protein>